<accession>A0A8H9G9I4</accession>
<reference evidence="2" key="1">
    <citation type="journal article" date="2014" name="Int. J. Syst. Evol. Microbiol.">
        <title>Complete genome sequence of Corynebacterium casei LMG S-19264T (=DSM 44701T), isolated from a smear-ripened cheese.</title>
        <authorList>
            <consortium name="US DOE Joint Genome Institute (JGI-PGF)"/>
            <person name="Walter F."/>
            <person name="Albersmeier A."/>
            <person name="Kalinowski J."/>
            <person name="Ruckert C."/>
        </authorList>
    </citation>
    <scope>NUCLEOTIDE SEQUENCE</scope>
    <source>
        <strain evidence="2">JCM 1480</strain>
    </source>
</reference>
<evidence type="ECO:0000313" key="2">
    <source>
        <dbReference type="EMBL" id="GGK98741.1"/>
    </source>
</evidence>
<evidence type="ECO:0000256" key="1">
    <source>
        <dbReference type="SAM" id="MobiDB-lite"/>
    </source>
</evidence>
<organism evidence="2 3">
    <name type="scientific">Curtobacterium luteum</name>
    <dbReference type="NCBI Taxonomy" id="33881"/>
    <lineage>
        <taxon>Bacteria</taxon>
        <taxon>Bacillati</taxon>
        <taxon>Actinomycetota</taxon>
        <taxon>Actinomycetes</taxon>
        <taxon>Micrococcales</taxon>
        <taxon>Microbacteriaceae</taxon>
        <taxon>Curtobacterium</taxon>
    </lineage>
</organism>
<proteinExistence type="predicted"/>
<reference evidence="2" key="2">
    <citation type="submission" date="2020-09" db="EMBL/GenBank/DDBJ databases">
        <authorList>
            <person name="Sun Q."/>
            <person name="Ohkuma M."/>
        </authorList>
    </citation>
    <scope>NUCLEOTIDE SEQUENCE</scope>
    <source>
        <strain evidence="2">JCM 1480</strain>
    </source>
</reference>
<feature type="region of interest" description="Disordered" evidence="1">
    <location>
        <begin position="1"/>
        <end position="110"/>
    </location>
</feature>
<evidence type="ECO:0000313" key="3">
    <source>
        <dbReference type="Proteomes" id="UP000648535"/>
    </source>
</evidence>
<dbReference type="EMBL" id="BMOI01000006">
    <property type="protein sequence ID" value="GGK98741.1"/>
    <property type="molecule type" value="Genomic_DNA"/>
</dbReference>
<gene>
    <name evidence="2" type="ORF">GCM10009769_16200</name>
</gene>
<dbReference type="AlphaFoldDB" id="A0A8H9G9I4"/>
<feature type="compositionally biased region" description="Basic and acidic residues" evidence="1">
    <location>
        <begin position="8"/>
        <end position="41"/>
    </location>
</feature>
<name>A0A8H9G9I4_9MICO</name>
<protein>
    <submittedName>
        <fullName evidence="2">Uncharacterized protein</fullName>
    </submittedName>
</protein>
<feature type="compositionally biased region" description="Basic and acidic residues" evidence="1">
    <location>
        <begin position="99"/>
        <end position="110"/>
    </location>
</feature>
<sequence length="110" mass="12132">MLGSWRIADCDRESERRLLEGAGYDPDKRDEKRRAEHRDTMQTRSGAGTKGARPRSASAGATHGPRSGGASSHCRTGDGRSPRVRSAGESPVSTLVGWRSRDRHPEEYNR</sequence>
<dbReference type="Proteomes" id="UP000648535">
    <property type="component" value="Unassembled WGS sequence"/>
</dbReference>
<comment type="caution">
    <text evidence="2">The sequence shown here is derived from an EMBL/GenBank/DDBJ whole genome shotgun (WGS) entry which is preliminary data.</text>
</comment>